<dbReference type="EMBL" id="JAPFFF010000017">
    <property type="protein sequence ID" value="KAK8863681.1"/>
    <property type="molecule type" value="Genomic_DNA"/>
</dbReference>
<gene>
    <name evidence="1" type="ORF">M9Y10_011370</name>
</gene>
<protein>
    <submittedName>
        <fullName evidence="1">Uncharacterized protein</fullName>
    </submittedName>
</protein>
<evidence type="ECO:0000313" key="2">
    <source>
        <dbReference type="Proteomes" id="UP001470230"/>
    </source>
</evidence>
<sequence length="229" mass="26578">MTESNIKNNGTPIPRDWQISNPVPIYKPNYDRGKETFNFELFKLYNQFVNEQLPLFELNVNVIPSTTCQFLQNALDIDCDTPFLYQMLIRAFLLACQREMLHILSHPSLTKSTLLHNELYLCAELIKKRSLSPEMVNFCDMLIADVLDLYHSTFSDIIDNRFWAKTKSGEDVIEQFLKKEVERLRLLSPYTFNMVGSVIIRKAVESAPPNSVEILKKWGTENNLPYDSC</sequence>
<accession>A0ABR2IJ80</accession>
<keyword evidence="2" id="KW-1185">Reference proteome</keyword>
<comment type="caution">
    <text evidence="1">The sequence shown here is derived from an EMBL/GenBank/DDBJ whole genome shotgun (WGS) entry which is preliminary data.</text>
</comment>
<organism evidence="1 2">
    <name type="scientific">Tritrichomonas musculus</name>
    <dbReference type="NCBI Taxonomy" id="1915356"/>
    <lineage>
        <taxon>Eukaryota</taxon>
        <taxon>Metamonada</taxon>
        <taxon>Parabasalia</taxon>
        <taxon>Tritrichomonadida</taxon>
        <taxon>Tritrichomonadidae</taxon>
        <taxon>Tritrichomonas</taxon>
    </lineage>
</organism>
<dbReference type="Proteomes" id="UP001470230">
    <property type="component" value="Unassembled WGS sequence"/>
</dbReference>
<reference evidence="1 2" key="1">
    <citation type="submission" date="2024-04" db="EMBL/GenBank/DDBJ databases">
        <title>Tritrichomonas musculus Genome.</title>
        <authorList>
            <person name="Alves-Ferreira E."/>
            <person name="Grigg M."/>
            <person name="Lorenzi H."/>
            <person name="Galac M."/>
        </authorList>
    </citation>
    <scope>NUCLEOTIDE SEQUENCE [LARGE SCALE GENOMIC DNA]</scope>
    <source>
        <strain evidence="1 2">EAF2021</strain>
    </source>
</reference>
<evidence type="ECO:0000313" key="1">
    <source>
        <dbReference type="EMBL" id="KAK8863681.1"/>
    </source>
</evidence>
<name>A0ABR2IJ80_9EUKA</name>
<proteinExistence type="predicted"/>